<dbReference type="EMBL" id="MK500320">
    <property type="protein sequence ID" value="QBK85361.1"/>
    <property type="molecule type" value="Genomic_DNA"/>
</dbReference>
<reference evidence="2" key="1">
    <citation type="journal article" date="2019" name="MBio">
        <title>Virus Genomes from Deep Sea Sediments Expand the Ocean Megavirome and Support Independent Origins of Viral Gigantism.</title>
        <authorList>
            <person name="Backstrom D."/>
            <person name="Yutin N."/>
            <person name="Jorgensen S.L."/>
            <person name="Dharamshi J."/>
            <person name="Homa F."/>
            <person name="Zaremba-Niedwiedzka K."/>
            <person name="Spang A."/>
            <person name="Wolf Y.I."/>
            <person name="Koonin E.V."/>
            <person name="Ettema T.J."/>
        </authorList>
    </citation>
    <scope>NUCLEOTIDE SEQUENCE</scope>
</reference>
<keyword evidence="1" id="KW-0812">Transmembrane</keyword>
<organism evidence="2">
    <name type="scientific">Iridovirus LCIVAC01</name>
    <dbReference type="NCBI Taxonomy" id="2506607"/>
    <lineage>
        <taxon>Viruses</taxon>
        <taxon>Varidnaviria</taxon>
        <taxon>Bamfordvirae</taxon>
        <taxon>Nucleocytoviricota</taxon>
        <taxon>Megaviricetes</taxon>
        <taxon>Pimascovirales</taxon>
        <taxon>Pimascovirales incertae sedis</taxon>
        <taxon>Iridoviridae</taxon>
    </lineage>
</organism>
<sequence>MTRNIVTIILALIIGLAVLGMLIWMIIKSVKEHFKLIKKVNKPWAQQEKDQLHTLIKCIIQQRMNQAVKSSYCSSGLLFGDIVEKDIDHIVDCITSKAIDKYSYNDLYGTIVGLAHNRQFLNFVDGIQGQCGLDRALKVADYIAAFLESCGMTCDFPSKRATAQCIHDHYDPRQPSEALNKCVWRNCPLCHYATKIYA</sequence>
<evidence type="ECO:0000256" key="1">
    <source>
        <dbReference type="SAM" id="Phobius"/>
    </source>
</evidence>
<feature type="transmembrane region" description="Helical" evidence="1">
    <location>
        <begin position="6"/>
        <end position="27"/>
    </location>
</feature>
<keyword evidence="1" id="KW-1133">Transmembrane helix</keyword>
<gene>
    <name evidence="2" type="ORF">LCIVAC01_01700</name>
</gene>
<keyword evidence="1" id="KW-0472">Membrane</keyword>
<protein>
    <submittedName>
        <fullName evidence="2">Uncharacterized protein</fullName>
    </submittedName>
</protein>
<accession>A0A481YQ83</accession>
<name>A0A481YQ83_9VIRU</name>
<evidence type="ECO:0000313" key="2">
    <source>
        <dbReference type="EMBL" id="QBK85361.1"/>
    </source>
</evidence>
<proteinExistence type="predicted"/>